<feature type="compositionally biased region" description="Basic and acidic residues" evidence="1">
    <location>
        <begin position="1608"/>
        <end position="1619"/>
    </location>
</feature>
<dbReference type="GO" id="GO:0045893">
    <property type="term" value="P:positive regulation of DNA-templated transcription"/>
    <property type="evidence" value="ECO:0007669"/>
    <property type="project" value="TreeGrafter"/>
</dbReference>
<feature type="compositionally biased region" description="Low complexity" evidence="1">
    <location>
        <begin position="452"/>
        <end position="461"/>
    </location>
</feature>
<feature type="compositionally biased region" description="Low complexity" evidence="1">
    <location>
        <begin position="1784"/>
        <end position="1802"/>
    </location>
</feature>
<feature type="compositionally biased region" description="Basic and acidic residues" evidence="1">
    <location>
        <begin position="279"/>
        <end position="299"/>
    </location>
</feature>
<dbReference type="PANTHER" id="PTHR15577">
    <property type="entry name" value="ZINC FINGER CONTAINING PROTEIN"/>
    <property type="match status" value="1"/>
</dbReference>
<dbReference type="PANTHER" id="PTHR15577:SF2">
    <property type="entry name" value="ZINC FINGER PROTEIN 318"/>
    <property type="match status" value="1"/>
</dbReference>
<feature type="domain" description="U1-type" evidence="2">
    <location>
        <begin position="1101"/>
        <end position="1135"/>
    </location>
</feature>
<feature type="compositionally biased region" description="Basic residues" evidence="1">
    <location>
        <begin position="354"/>
        <end position="384"/>
    </location>
</feature>
<feature type="region of interest" description="Disordered" evidence="1">
    <location>
        <begin position="931"/>
        <end position="976"/>
    </location>
</feature>
<feature type="compositionally biased region" description="Basic and acidic residues" evidence="1">
    <location>
        <begin position="242"/>
        <end position="254"/>
    </location>
</feature>
<evidence type="ECO:0000256" key="1">
    <source>
        <dbReference type="SAM" id="MobiDB-lite"/>
    </source>
</evidence>
<feature type="compositionally biased region" description="Basic residues" evidence="1">
    <location>
        <begin position="314"/>
        <end position="334"/>
    </location>
</feature>
<dbReference type="EMBL" id="OU963868">
    <property type="protein sequence ID" value="CAH0392798.1"/>
    <property type="molecule type" value="Genomic_DNA"/>
</dbReference>
<evidence type="ECO:0000313" key="3">
    <source>
        <dbReference type="EMBL" id="CAH0392798.1"/>
    </source>
</evidence>
<feature type="compositionally biased region" description="Polar residues" evidence="1">
    <location>
        <begin position="642"/>
        <end position="655"/>
    </location>
</feature>
<feature type="compositionally biased region" description="Polar residues" evidence="1">
    <location>
        <begin position="845"/>
        <end position="868"/>
    </location>
</feature>
<organism evidence="3 4">
    <name type="scientific">Bemisia tabaci</name>
    <name type="common">Sweetpotato whitefly</name>
    <name type="synonym">Aleurodes tabaci</name>
    <dbReference type="NCBI Taxonomy" id="7038"/>
    <lineage>
        <taxon>Eukaryota</taxon>
        <taxon>Metazoa</taxon>
        <taxon>Ecdysozoa</taxon>
        <taxon>Arthropoda</taxon>
        <taxon>Hexapoda</taxon>
        <taxon>Insecta</taxon>
        <taxon>Pterygota</taxon>
        <taxon>Neoptera</taxon>
        <taxon>Paraneoptera</taxon>
        <taxon>Hemiptera</taxon>
        <taxon>Sternorrhyncha</taxon>
        <taxon>Aleyrodoidea</taxon>
        <taxon>Aleyrodidae</taxon>
        <taxon>Aleyrodinae</taxon>
        <taxon>Bemisia</taxon>
    </lineage>
</organism>
<gene>
    <name evidence="3" type="ORF">BEMITA_LOCUS11271</name>
</gene>
<feature type="compositionally biased region" description="Basic residues" evidence="1">
    <location>
        <begin position="391"/>
        <end position="429"/>
    </location>
</feature>
<feature type="compositionally biased region" description="Low complexity" evidence="1">
    <location>
        <begin position="835"/>
        <end position="844"/>
    </location>
</feature>
<dbReference type="GO" id="GO:0005654">
    <property type="term" value="C:nucleoplasm"/>
    <property type="evidence" value="ECO:0007669"/>
    <property type="project" value="TreeGrafter"/>
</dbReference>
<feature type="compositionally biased region" description="Low complexity" evidence="1">
    <location>
        <begin position="1620"/>
        <end position="1631"/>
    </location>
</feature>
<sequence>MSRGRELFKDEIEHRLRNNDLFLDDIGSNETESPEVKPPTKRPVGRGFHSGGLFPGGHGLVDNRFKLNPIEESSIRDRLSNFKKSVETSLYDEDDDVNIDKNSLLKSNNESVHRRLLDNGSFMRKVELLNTQEENEIAVRLNSLAEEVMAEKAPCAAIFPNASKLTEPDIFPPGDDSLSNLMSRDKSSTFDIFQSSDGTCDAPKEPSDEARSLIDRLMFEKNQLEAELLRQKQKSAGMNKTESSETHKKVEAVDTLKLNQPPPPGSIKARLGGYVEEPNPVREERIIIRDSTENRENRSSQKYSSRHKPDDKHHNKVSRHSPPRRTNIRSKSPLRRNDRSPPSRNRSPLPFRPRSPKRNRSRSPRRNRSRSPRRRSRSPRRRSKSPIFRGKSPRRRSKSPRHRSKSPRHRSKSPRHGLRPKSPKRRSKSPRLGSKSPRRSKSPRGRYRTRSRSYSPSPGRSPSRKFKRDVVNPELLMPRNPLSPNKSNDQWMRPSNAPDSAWKGAPINSFNPMNVPMDIPPPNFEQPPPMYNYPPQDFGNPAVRPPPLSNFPSGHFDPTRPYFPGGPGQQFVPNEGFSGQNRPPGWNQPPGPGPLGPMNVPPPFVPSGPPPSGPPSSSLPPSGPPPSCRSNLRVLGDDAIQQKPSYDQSQPSFNQKPPAGLEPTNQGPAPQPKPVAPPPQKMMEEEKKKKAVESELLEQRRSLALQRKEYFKKASTIKDELGKLKRQQIELSHEKSGSEVDKILKQNKKFQSELQNKLKGIDNIIDMLSGIIGDTKDLDLEEKEPTPPGHASYILEPPPKKEPRTIRSSPAANNAPKPDPPSRSMVLNLDPSPSPGSDFDSFKFTSQKSVEVQSPQTPAKFVTETSNDAWEPEFIERPKSPLGQRLAAINPMVDPPAPKVAQVSEPAVPNLIRDAIEIKTPPPPIFMAMEPKAPSPPVTKDSPSPKPHRNKIAPIFDPNTLPTPKPPQVTQRNPDSPVVVLANSPASQAVYAQPQVQPQPSKQQALISNQPEAPGTHKPLVNYIHYDPEIHWCKVCNVFPRTAKEYLNHLHAPEHKKTLMEKNMFDAPWHKAFPPEEISPNYPGAPTKRVPIRGLPFFVSSAAWYCKLCNVWIGDLHCASLHLKSINHASKYSDFTEQNPHWEVDWLADRTRAYEISTEMRRQEETEKLAQIVLAPTNHLEAVKPTPSNPEADIEAEKKKKILELIAAIEENKKEILKVKKKRARSSSSDSSSSSSSSSSSGGNKRSSKSKTKSIRVAMRNRASKHSKRESSPPRSLSPNMKPKKNRNATPSDDKEDKMIKEWMTTSDKDLKESVSSLKDRIKSKQESKSKPRYEKSKHDEKNEKSRERNERKRSTSEEKSERRSSNSKVNEKDNKRKHDLKEDRKKEEKDDRKRSDDKENRKKTEEKDVRKKYKGDTDKEGSKDAGSSTKSPKVGKSETKASSESDKTSKTAKDESPFEAVPKQESTPFGTKPIKKQINIKMKLPFIGRMPFHKKLGGKAGTKEDKDEDQGDDAKNKTSKEVVNEKLTKIATSLGKFAPDGTLIDPVQAEIQSIMEEKVKEVTSKADSTKKADKSDVEDMDLANENSDDESNLPRDLQTALDIIFPEEEKSDTSKESKVNVSTPTSNSTTFFGPQSEGDLPSLPPSLPPPSSVHPTPVMNSPLPGPGFPPPQPMMQGVPPPILGPMIVPAPPMMMSPPGAPRLPPRGLPRMGPPGAPRMGSPGPPRMSPPGPPRMSPPGPPRMSPPGPPRMRPPGPPRQTPPRMGPPASQKKPLPKPKPPTSQSPQTPADSSAVSEDGSGDSSKEGQPEVKKRRNPLSQKKRRALKKLREKLEAQEKQLQEQLQTLQGDEAKVENNVTVENKKEESVVEQRKVDLDIMEIPIPVDPPKKLIRNDSDDLALLGIDASDSHF</sequence>
<feature type="compositionally biased region" description="Acidic residues" evidence="1">
    <location>
        <begin position="1579"/>
        <end position="1592"/>
    </location>
</feature>
<evidence type="ECO:0000313" key="4">
    <source>
        <dbReference type="Proteomes" id="UP001152759"/>
    </source>
</evidence>
<dbReference type="InterPro" id="IPR003604">
    <property type="entry name" value="Matrin/U1-like-C_Znf_C2H2"/>
</dbReference>
<dbReference type="SMART" id="SM00451">
    <property type="entry name" value="ZnF_U1"/>
    <property type="match status" value="2"/>
</dbReference>
<feature type="compositionally biased region" description="Basic and acidic residues" evidence="1">
    <location>
        <begin position="1513"/>
        <end position="1522"/>
    </location>
</feature>
<feature type="region of interest" description="Disordered" evidence="1">
    <location>
        <begin position="776"/>
        <end position="882"/>
    </location>
</feature>
<accession>A0A9P0AEM3</accession>
<feature type="compositionally biased region" description="Basic residues" evidence="1">
    <location>
        <begin position="1812"/>
        <end position="1830"/>
    </location>
</feature>
<feature type="region of interest" description="Disordered" evidence="1">
    <location>
        <begin position="1559"/>
        <end position="1838"/>
    </location>
</feature>
<reference evidence="3" key="1">
    <citation type="submission" date="2021-12" db="EMBL/GenBank/DDBJ databases">
        <authorList>
            <person name="King R."/>
        </authorList>
    </citation>
    <scope>NUCLEOTIDE SEQUENCE</scope>
</reference>
<feature type="compositionally biased region" description="Pro residues" evidence="1">
    <location>
        <begin position="669"/>
        <end position="680"/>
    </location>
</feature>
<feature type="region of interest" description="Disordered" evidence="1">
    <location>
        <begin position="1218"/>
        <end position="1478"/>
    </location>
</feature>
<feature type="compositionally biased region" description="Basic and acidic residues" evidence="1">
    <location>
        <begin position="1559"/>
        <end position="1578"/>
    </location>
</feature>
<dbReference type="GO" id="GO:0003676">
    <property type="term" value="F:nucleic acid binding"/>
    <property type="evidence" value="ECO:0007669"/>
    <property type="project" value="InterPro"/>
</dbReference>
<feature type="compositionally biased region" description="Basic and acidic residues" evidence="1">
    <location>
        <begin position="1292"/>
        <end position="1424"/>
    </location>
</feature>
<evidence type="ECO:0000259" key="2">
    <source>
        <dbReference type="SMART" id="SM00451"/>
    </source>
</evidence>
<feature type="compositionally biased region" description="Pro residues" evidence="1">
    <location>
        <begin position="518"/>
        <end position="532"/>
    </location>
</feature>
<proteinExistence type="predicted"/>
<protein>
    <recommendedName>
        <fullName evidence="2">U1-type domain-containing protein</fullName>
    </recommendedName>
</protein>
<dbReference type="Proteomes" id="UP001152759">
    <property type="component" value="Chromosome 7"/>
</dbReference>
<name>A0A9P0AEM3_BEMTA</name>
<dbReference type="GO" id="GO:0008270">
    <property type="term" value="F:zinc ion binding"/>
    <property type="evidence" value="ECO:0007669"/>
    <property type="project" value="InterPro"/>
</dbReference>
<dbReference type="GO" id="GO:0045892">
    <property type="term" value="P:negative regulation of DNA-templated transcription"/>
    <property type="evidence" value="ECO:0007669"/>
    <property type="project" value="TreeGrafter"/>
</dbReference>
<feature type="region of interest" description="Disordered" evidence="1">
    <location>
        <begin position="232"/>
        <end position="694"/>
    </location>
</feature>
<feature type="compositionally biased region" description="Pro residues" evidence="1">
    <location>
        <begin position="586"/>
        <end position="627"/>
    </location>
</feature>
<feature type="region of interest" description="Disordered" evidence="1">
    <location>
        <begin position="23"/>
        <end position="53"/>
    </location>
</feature>
<feature type="compositionally biased region" description="Low complexity" evidence="1">
    <location>
        <begin position="1226"/>
        <end position="1245"/>
    </location>
</feature>
<feature type="compositionally biased region" description="Basic and acidic residues" evidence="1">
    <location>
        <begin position="682"/>
        <end position="694"/>
    </location>
</feature>
<feature type="compositionally biased region" description="Pro residues" evidence="1">
    <location>
        <begin position="1643"/>
        <end position="1653"/>
    </location>
</feature>
<dbReference type="KEGG" id="btab:109032690"/>
<keyword evidence="4" id="KW-1185">Reference proteome</keyword>
<feature type="domain" description="U1-type" evidence="2">
    <location>
        <begin position="1028"/>
        <end position="1062"/>
    </location>
</feature>
<dbReference type="InterPro" id="IPR055309">
    <property type="entry name" value="Znf318-like"/>
</dbReference>
<feature type="compositionally biased region" description="Pro residues" evidence="1">
    <location>
        <begin position="1664"/>
        <end position="1766"/>
    </location>
</feature>
<feature type="compositionally biased region" description="Basic residues" evidence="1">
    <location>
        <begin position="436"/>
        <end position="451"/>
    </location>
</feature>
<feature type="region of interest" description="Disordered" evidence="1">
    <location>
        <begin position="1490"/>
        <end position="1522"/>
    </location>
</feature>
<feature type="compositionally biased region" description="Basic and acidic residues" evidence="1">
    <location>
        <begin position="1436"/>
        <end position="1457"/>
    </location>
</feature>